<keyword evidence="8" id="KW-1185">Reference proteome</keyword>
<evidence type="ECO:0000256" key="5">
    <source>
        <dbReference type="ARBA" id="ARBA00023136"/>
    </source>
</evidence>
<evidence type="ECO:0000313" key="8">
    <source>
        <dbReference type="Proteomes" id="UP000606653"/>
    </source>
</evidence>
<evidence type="ECO:0000313" key="7">
    <source>
        <dbReference type="EMBL" id="GGO06707.1"/>
    </source>
</evidence>
<name>A0ABQ2L8A5_9BACL</name>
<feature type="transmembrane region" description="Helical" evidence="6">
    <location>
        <begin position="123"/>
        <end position="143"/>
    </location>
</feature>
<feature type="transmembrane region" description="Helical" evidence="6">
    <location>
        <begin position="96"/>
        <end position="116"/>
    </location>
</feature>
<comment type="subcellular location">
    <subcellularLocation>
        <location evidence="1">Membrane</location>
        <topology evidence="1">Multi-pass membrane protein</topology>
    </subcellularLocation>
</comment>
<keyword evidence="3 6" id="KW-0812">Transmembrane</keyword>
<dbReference type="EMBL" id="BMLN01000012">
    <property type="protein sequence ID" value="GGO06707.1"/>
    <property type="molecule type" value="Genomic_DNA"/>
</dbReference>
<dbReference type="Proteomes" id="UP000606653">
    <property type="component" value="Unassembled WGS sequence"/>
</dbReference>
<gene>
    <name evidence="7" type="ORF">GCM10010969_34560</name>
</gene>
<feature type="transmembrane region" description="Helical" evidence="6">
    <location>
        <begin position="58"/>
        <end position="76"/>
    </location>
</feature>
<keyword evidence="5 6" id="KW-0472">Membrane</keyword>
<dbReference type="PANTHER" id="PTHR11101:SF80">
    <property type="entry name" value="PHOSPHATE TRANSPORTER"/>
    <property type="match status" value="1"/>
</dbReference>
<comment type="caution">
    <text evidence="7">The sequence shown here is derived from an EMBL/GenBank/DDBJ whole genome shotgun (WGS) entry which is preliminary data.</text>
</comment>
<keyword evidence="2" id="KW-0813">Transport</keyword>
<organism evidence="7 8">
    <name type="scientific">Saccharibacillus kuerlensis</name>
    <dbReference type="NCBI Taxonomy" id="459527"/>
    <lineage>
        <taxon>Bacteria</taxon>
        <taxon>Bacillati</taxon>
        <taxon>Bacillota</taxon>
        <taxon>Bacilli</taxon>
        <taxon>Bacillales</taxon>
        <taxon>Paenibacillaceae</taxon>
        <taxon>Saccharibacillus</taxon>
    </lineage>
</organism>
<reference evidence="8" key="1">
    <citation type="journal article" date="2019" name="Int. J. Syst. Evol. Microbiol.">
        <title>The Global Catalogue of Microorganisms (GCM) 10K type strain sequencing project: providing services to taxonomists for standard genome sequencing and annotation.</title>
        <authorList>
            <consortium name="The Broad Institute Genomics Platform"/>
            <consortium name="The Broad Institute Genome Sequencing Center for Infectious Disease"/>
            <person name="Wu L."/>
            <person name="Ma J."/>
        </authorList>
    </citation>
    <scope>NUCLEOTIDE SEQUENCE [LARGE SCALE GENOMIC DNA]</scope>
    <source>
        <strain evidence="8">CGMCC 1.6964</strain>
    </source>
</reference>
<sequence length="342" mass="36357">MRRSRLSSCGQNTMDTPFLILAIVIFLALAFDFINGFHDTANAIAMSVSTRALKPRTAILLAASMNFLGAITFTGVAKTIGGSIADPATLDNGIEIVIATLIAAIIWNLATWWFGIPSSSSHALIGALAGAVFVGAGSDSVNWNGFLDIVKALIFSPLIAFVVGYIIMMVLKWTLGRRSPHTVNKGFRSMQIFTAALQSFAHGTNDAQKAMGIMTFALIAAGRWDSLEPPLWVKLSAATAIALGTSVGGWKIIKTLGTKIFKIQPINGFAADVSSASVIFTATLLHLPISTTHAATSSILGVGAAKRFREVKWGMAGRIIVAWFITIPVVALLAGLMYKLLF</sequence>
<proteinExistence type="predicted"/>
<dbReference type="InterPro" id="IPR001204">
    <property type="entry name" value="Phos_transporter"/>
</dbReference>
<evidence type="ECO:0000256" key="1">
    <source>
        <dbReference type="ARBA" id="ARBA00004141"/>
    </source>
</evidence>
<dbReference type="Pfam" id="PF01384">
    <property type="entry name" value="PHO4"/>
    <property type="match status" value="1"/>
</dbReference>
<feature type="transmembrane region" description="Helical" evidence="6">
    <location>
        <begin position="316"/>
        <end position="338"/>
    </location>
</feature>
<evidence type="ECO:0000256" key="6">
    <source>
        <dbReference type="SAM" id="Phobius"/>
    </source>
</evidence>
<protein>
    <submittedName>
        <fullName evidence="7">Anion permease</fullName>
    </submittedName>
</protein>
<dbReference type="PANTHER" id="PTHR11101">
    <property type="entry name" value="PHOSPHATE TRANSPORTER"/>
    <property type="match status" value="1"/>
</dbReference>
<evidence type="ECO:0000256" key="3">
    <source>
        <dbReference type="ARBA" id="ARBA00022692"/>
    </source>
</evidence>
<keyword evidence="4 6" id="KW-1133">Transmembrane helix</keyword>
<evidence type="ECO:0000256" key="4">
    <source>
        <dbReference type="ARBA" id="ARBA00022989"/>
    </source>
</evidence>
<feature type="transmembrane region" description="Helical" evidence="6">
    <location>
        <begin position="18"/>
        <end position="37"/>
    </location>
</feature>
<feature type="transmembrane region" description="Helical" evidence="6">
    <location>
        <begin position="149"/>
        <end position="171"/>
    </location>
</feature>
<evidence type="ECO:0000256" key="2">
    <source>
        <dbReference type="ARBA" id="ARBA00022448"/>
    </source>
</evidence>
<accession>A0ABQ2L8A5</accession>